<keyword evidence="2" id="KW-1185">Reference proteome</keyword>
<name>A0AA38HZI7_9CUCU</name>
<dbReference type="Proteomes" id="UP001168821">
    <property type="component" value="Unassembled WGS sequence"/>
</dbReference>
<protein>
    <submittedName>
        <fullName evidence="1">Uncharacterized protein</fullName>
    </submittedName>
</protein>
<dbReference type="AlphaFoldDB" id="A0AA38HZI7"/>
<gene>
    <name evidence="1" type="ORF">Zmor_024130</name>
</gene>
<evidence type="ECO:0000313" key="1">
    <source>
        <dbReference type="EMBL" id="KAJ3646546.1"/>
    </source>
</evidence>
<sequence>MQTSWKIKKTDGCSKAVITKEFNAQSPALMKRTSENFRKSRADRRRPALSASVNLAKSYEDFSQVKKELANVQFTLSQMQIVEETEKFAHKK</sequence>
<organism evidence="1 2">
    <name type="scientific">Zophobas morio</name>
    <dbReference type="NCBI Taxonomy" id="2755281"/>
    <lineage>
        <taxon>Eukaryota</taxon>
        <taxon>Metazoa</taxon>
        <taxon>Ecdysozoa</taxon>
        <taxon>Arthropoda</taxon>
        <taxon>Hexapoda</taxon>
        <taxon>Insecta</taxon>
        <taxon>Pterygota</taxon>
        <taxon>Neoptera</taxon>
        <taxon>Endopterygota</taxon>
        <taxon>Coleoptera</taxon>
        <taxon>Polyphaga</taxon>
        <taxon>Cucujiformia</taxon>
        <taxon>Tenebrionidae</taxon>
        <taxon>Zophobas</taxon>
    </lineage>
</organism>
<accession>A0AA38HZI7</accession>
<reference evidence="1" key="1">
    <citation type="journal article" date="2023" name="G3 (Bethesda)">
        <title>Whole genome assemblies of Zophobas morio and Tenebrio molitor.</title>
        <authorList>
            <person name="Kaur S."/>
            <person name="Stinson S.A."/>
            <person name="diCenzo G.C."/>
        </authorList>
    </citation>
    <scope>NUCLEOTIDE SEQUENCE</scope>
    <source>
        <strain evidence="1">QUZm001</strain>
    </source>
</reference>
<proteinExistence type="predicted"/>
<dbReference type="EMBL" id="JALNTZ010000007">
    <property type="protein sequence ID" value="KAJ3646546.1"/>
    <property type="molecule type" value="Genomic_DNA"/>
</dbReference>
<evidence type="ECO:0000313" key="2">
    <source>
        <dbReference type="Proteomes" id="UP001168821"/>
    </source>
</evidence>
<comment type="caution">
    <text evidence="1">The sequence shown here is derived from an EMBL/GenBank/DDBJ whole genome shotgun (WGS) entry which is preliminary data.</text>
</comment>